<comment type="caution">
    <text evidence="2">The sequence shown here is derived from an EMBL/GenBank/DDBJ whole genome shotgun (WGS) entry which is preliminary data.</text>
</comment>
<organism evidence="2 3">
    <name type="scientific">Cudoniella acicularis</name>
    <dbReference type="NCBI Taxonomy" id="354080"/>
    <lineage>
        <taxon>Eukaryota</taxon>
        <taxon>Fungi</taxon>
        <taxon>Dikarya</taxon>
        <taxon>Ascomycota</taxon>
        <taxon>Pezizomycotina</taxon>
        <taxon>Leotiomycetes</taxon>
        <taxon>Helotiales</taxon>
        <taxon>Tricladiaceae</taxon>
        <taxon>Cudoniella</taxon>
    </lineage>
</organism>
<name>A0A8H4QYI3_9HELO</name>
<gene>
    <name evidence="2" type="ORF">G7Y89_g14833</name>
</gene>
<dbReference type="AlphaFoldDB" id="A0A8H4QYI3"/>
<dbReference type="EMBL" id="JAAMPI010002072">
    <property type="protein sequence ID" value="KAF4619015.1"/>
    <property type="molecule type" value="Genomic_DNA"/>
</dbReference>
<dbReference type="Pfam" id="PF00144">
    <property type="entry name" value="Beta-lactamase"/>
    <property type="match status" value="1"/>
</dbReference>
<evidence type="ECO:0000259" key="1">
    <source>
        <dbReference type="Pfam" id="PF00144"/>
    </source>
</evidence>
<reference evidence="2 3" key="1">
    <citation type="submission" date="2020-03" db="EMBL/GenBank/DDBJ databases">
        <title>Draft Genome Sequence of Cudoniella acicularis.</title>
        <authorList>
            <person name="Buettner E."/>
            <person name="Kellner H."/>
        </authorList>
    </citation>
    <scope>NUCLEOTIDE SEQUENCE [LARGE SCALE GENOMIC DNA]</scope>
    <source>
        <strain evidence="2 3">DSM 108380</strain>
    </source>
</reference>
<dbReference type="Gene3D" id="3.40.710.10">
    <property type="entry name" value="DD-peptidase/beta-lactamase superfamily"/>
    <property type="match status" value="2"/>
</dbReference>
<feature type="domain" description="Beta-lactamase-related" evidence="1">
    <location>
        <begin position="18"/>
        <end position="247"/>
    </location>
</feature>
<dbReference type="InterPro" id="IPR001466">
    <property type="entry name" value="Beta-lactam-related"/>
</dbReference>
<dbReference type="PANTHER" id="PTHR43283">
    <property type="entry name" value="BETA-LACTAMASE-RELATED"/>
    <property type="match status" value="1"/>
</dbReference>
<evidence type="ECO:0000313" key="3">
    <source>
        <dbReference type="Proteomes" id="UP000566819"/>
    </source>
</evidence>
<dbReference type="InterPro" id="IPR012338">
    <property type="entry name" value="Beta-lactam/transpept-like"/>
</dbReference>
<protein>
    <recommendedName>
        <fullName evidence="1">Beta-lactamase-related domain-containing protein</fullName>
    </recommendedName>
</protein>
<sequence length="407" mass="45181">MEDKSVLDVLIELGTPIISLAVTDAGDITAKVLGSPRPREANKIVGAAKPFDNDTLFQACSLSKPITALGVIKLCQNRKLDLDAPITQYLSPEVVSWISKPNTQAIVSQITLRHLLSHTSGMPSLAFDGYTIPQIPNLKQILRVLQKPFHQIMDEVIIQPLKMSRSTFQILPAIEKNYAPAYFNGKTKSEPDHHLYSQSTACGLWTTPTDILKAVQTVQWSLESDDFLEARWAKIMLAEVNDSSMALGCDGAEPDDEDMNDARKNVPKDCGICVVTSSALGEVLQDKILAALPYLKGWPAWSPRRLIPFIHRGEMIDSKAKEWCGQWGPGQWNLLNVDRLCLRFGTLPTMGLHVAAVPSKQYEEGSSIDLVPDGMEMMLRLGWQDRSRIVEIWQGGEATILHQKITE</sequence>
<proteinExistence type="predicted"/>
<keyword evidence="3" id="KW-1185">Reference proteome</keyword>
<evidence type="ECO:0000313" key="2">
    <source>
        <dbReference type="EMBL" id="KAF4619015.1"/>
    </source>
</evidence>
<dbReference type="SUPFAM" id="SSF56601">
    <property type="entry name" value="beta-lactamase/transpeptidase-like"/>
    <property type="match status" value="1"/>
</dbReference>
<dbReference type="Proteomes" id="UP000566819">
    <property type="component" value="Unassembled WGS sequence"/>
</dbReference>
<dbReference type="InterPro" id="IPR050789">
    <property type="entry name" value="Diverse_Enzym_Activities"/>
</dbReference>
<accession>A0A8H4QYI3</accession>
<dbReference type="OrthoDB" id="5946976at2759"/>